<dbReference type="CDD" id="cd03215">
    <property type="entry name" value="ABC_Carb_Monos_II"/>
    <property type="match status" value="1"/>
</dbReference>
<gene>
    <name evidence="6" type="ORF">H8E41_14235</name>
</gene>
<dbReference type="PANTHER" id="PTHR43790:SF9">
    <property type="entry name" value="GALACTOFURANOSE TRANSPORTER ATP-BINDING PROTEIN YTFR"/>
    <property type="match status" value="1"/>
</dbReference>
<keyword evidence="3" id="KW-0547">Nucleotide-binding</keyword>
<dbReference type="InterPro" id="IPR003593">
    <property type="entry name" value="AAA+_ATPase"/>
</dbReference>
<sequence length="502" mass="55547">MLAVEAKGISKSFPGCLALNNINMELERGKVHCIVGENGAGKSTLIKILTGVYHPSQGSIFILGQDASKEMKIFRKIGYVPQEIELFPSLTVAENLFLPFNSSIYKNRFVSRKVLEKQALPILEKYHIKAGPNDVVDEISISEQQLLQIAHAIADDNSEIILFDEPTTSLVSSDIMKLFEVIEELKKANKAVVFISHKLEEVFAVGDEITILRNGVQVGNALVKECSMDWVIEKMVGQEIDPAAKYRPVGVASSTILKVNNITGKGFRNISFELKEGEILGFAGLVGAGRSEIVQAIFGYKPFWSGSIELSDKKITSPNPATAIRNGVLYLPEARKQQGIFPNLSVLENISMILLEKLRNLFLVSSRKETALGAQVLKTYNIKAESLAQKIMFLSGGNQQKVIIGRAMSRIPRILIFDEPTKGIDIGAKAEIYRLMKEITEKEKISIILISSEIDELIKCSNRILVVYNGEKAGEFQMEATNRTDIIAAMIGSDQTIKEREI</sequence>
<dbReference type="InterPro" id="IPR017871">
    <property type="entry name" value="ABC_transporter-like_CS"/>
</dbReference>
<comment type="caution">
    <text evidence="6">The sequence shown here is derived from an EMBL/GenBank/DDBJ whole genome shotgun (WGS) entry which is preliminary data.</text>
</comment>
<evidence type="ECO:0000313" key="7">
    <source>
        <dbReference type="Proteomes" id="UP000614424"/>
    </source>
</evidence>
<organism evidence="6 7">
    <name type="scientific">Candidatus Desulfobia pelagia</name>
    <dbReference type="NCBI Taxonomy" id="2841692"/>
    <lineage>
        <taxon>Bacteria</taxon>
        <taxon>Pseudomonadati</taxon>
        <taxon>Thermodesulfobacteriota</taxon>
        <taxon>Desulfobulbia</taxon>
        <taxon>Desulfobulbales</taxon>
        <taxon>Desulfobulbaceae</taxon>
        <taxon>Candidatus Desulfobia</taxon>
    </lineage>
</organism>
<evidence type="ECO:0000256" key="2">
    <source>
        <dbReference type="ARBA" id="ARBA00022737"/>
    </source>
</evidence>
<dbReference type="AlphaFoldDB" id="A0A8J6NGS0"/>
<evidence type="ECO:0000256" key="4">
    <source>
        <dbReference type="ARBA" id="ARBA00022840"/>
    </source>
</evidence>
<dbReference type="Proteomes" id="UP000614424">
    <property type="component" value="Unassembled WGS sequence"/>
</dbReference>
<dbReference type="PROSITE" id="PS50893">
    <property type="entry name" value="ABC_TRANSPORTER_2"/>
    <property type="match status" value="1"/>
</dbReference>
<name>A0A8J6NGS0_9BACT</name>
<protein>
    <submittedName>
        <fullName evidence="6">Sugar ABC transporter ATP-binding protein</fullName>
    </submittedName>
</protein>
<dbReference type="SUPFAM" id="SSF52540">
    <property type="entry name" value="P-loop containing nucleoside triphosphate hydrolases"/>
    <property type="match status" value="2"/>
</dbReference>
<feature type="domain" description="ABC transporter" evidence="5">
    <location>
        <begin position="4"/>
        <end position="494"/>
    </location>
</feature>
<dbReference type="InterPro" id="IPR027417">
    <property type="entry name" value="P-loop_NTPase"/>
</dbReference>
<dbReference type="GO" id="GO:0016887">
    <property type="term" value="F:ATP hydrolysis activity"/>
    <property type="evidence" value="ECO:0007669"/>
    <property type="project" value="InterPro"/>
</dbReference>
<accession>A0A8J6NGS0</accession>
<dbReference type="EMBL" id="JACNJZ010000220">
    <property type="protein sequence ID" value="MBC8319052.1"/>
    <property type="molecule type" value="Genomic_DNA"/>
</dbReference>
<dbReference type="Gene3D" id="3.40.50.300">
    <property type="entry name" value="P-loop containing nucleotide triphosphate hydrolases"/>
    <property type="match status" value="2"/>
</dbReference>
<dbReference type="InterPro" id="IPR050107">
    <property type="entry name" value="ABC_carbohydrate_import_ATPase"/>
</dbReference>
<dbReference type="InterPro" id="IPR003439">
    <property type="entry name" value="ABC_transporter-like_ATP-bd"/>
</dbReference>
<evidence type="ECO:0000259" key="5">
    <source>
        <dbReference type="PROSITE" id="PS50893"/>
    </source>
</evidence>
<evidence type="ECO:0000313" key="6">
    <source>
        <dbReference type="EMBL" id="MBC8319052.1"/>
    </source>
</evidence>
<dbReference type="GO" id="GO:0005524">
    <property type="term" value="F:ATP binding"/>
    <property type="evidence" value="ECO:0007669"/>
    <property type="project" value="UniProtKB-KW"/>
</dbReference>
<evidence type="ECO:0000256" key="1">
    <source>
        <dbReference type="ARBA" id="ARBA00022448"/>
    </source>
</evidence>
<proteinExistence type="predicted"/>
<dbReference type="SMART" id="SM00382">
    <property type="entry name" value="AAA"/>
    <property type="match status" value="2"/>
</dbReference>
<keyword evidence="2" id="KW-0677">Repeat</keyword>
<keyword evidence="4 6" id="KW-0067">ATP-binding</keyword>
<dbReference type="CDD" id="cd03216">
    <property type="entry name" value="ABC_Carb_Monos_I"/>
    <property type="match status" value="1"/>
</dbReference>
<evidence type="ECO:0000256" key="3">
    <source>
        <dbReference type="ARBA" id="ARBA00022741"/>
    </source>
</evidence>
<dbReference type="Pfam" id="PF00005">
    <property type="entry name" value="ABC_tran"/>
    <property type="match status" value="2"/>
</dbReference>
<reference evidence="6 7" key="1">
    <citation type="submission" date="2020-08" db="EMBL/GenBank/DDBJ databases">
        <title>Bridging the membrane lipid divide: bacteria of the FCB group superphylum have the potential to synthesize archaeal ether lipids.</title>
        <authorList>
            <person name="Villanueva L."/>
            <person name="Von Meijenfeldt F.A.B."/>
            <person name="Westbye A.B."/>
            <person name="Yadav S."/>
            <person name="Hopmans E.C."/>
            <person name="Dutilh B.E."/>
            <person name="Sinninghe Damste J.S."/>
        </authorList>
    </citation>
    <scope>NUCLEOTIDE SEQUENCE [LARGE SCALE GENOMIC DNA]</scope>
    <source>
        <strain evidence="6">NIOZ-UU47</strain>
    </source>
</reference>
<keyword evidence="1" id="KW-0813">Transport</keyword>
<dbReference type="PROSITE" id="PS00211">
    <property type="entry name" value="ABC_TRANSPORTER_1"/>
    <property type="match status" value="1"/>
</dbReference>
<dbReference type="PANTHER" id="PTHR43790">
    <property type="entry name" value="CARBOHYDRATE TRANSPORT ATP-BINDING PROTEIN MG119-RELATED"/>
    <property type="match status" value="1"/>
</dbReference>